<gene>
    <name evidence="1" type="ORF">L2672_16830</name>
</gene>
<dbReference type="PANTHER" id="PTHR30143:SF0">
    <property type="entry name" value="2-KETO-4-PENTENOATE HYDRATASE"/>
    <property type="match status" value="1"/>
</dbReference>
<dbReference type="InterPro" id="IPR050772">
    <property type="entry name" value="Hydratase-Decarb/MhpD_sf"/>
</dbReference>
<dbReference type="AlphaFoldDB" id="A0A9X1ZL58"/>
<sequence length="257" mass="28175">MSQNEHQLSLAKHLFAQRTATTPASEYQAYNVSNIDEAFEVQQAMVSLFAEPVDGWKCLTPQANEQLIFAPILSKVVDNQPSCPIVPATKDGQTFARIEPEIAIVLSEDFLPHTQYGNEQIEQGIGATHLALELIQSRFSADYKASYLEILADGLSNQGLYLGPKIDKALAYQASKLTIKVTADDKVQEFAGAHPCTLPQNPVFWLIQYLTDKGVHLKKGQAIITGSYCGVVNVPMNTPVTLLYQGLGEMTVSFTAK</sequence>
<dbReference type="Proteomes" id="UP001139333">
    <property type="component" value="Unassembled WGS sequence"/>
</dbReference>
<dbReference type="InterPro" id="IPR036663">
    <property type="entry name" value="Fumarylacetoacetase_C_sf"/>
</dbReference>
<keyword evidence="2" id="KW-1185">Reference proteome</keyword>
<dbReference type="SUPFAM" id="SSF56529">
    <property type="entry name" value="FAH"/>
    <property type="match status" value="1"/>
</dbReference>
<name>A0A9X1ZL58_9GAMM</name>
<comment type="caution">
    <text evidence="1">The sequence shown here is derived from an EMBL/GenBank/DDBJ whole genome shotgun (WGS) entry which is preliminary data.</text>
</comment>
<protein>
    <recommendedName>
        <fullName evidence="3">2-keto-4-pentenoate hydratase</fullName>
    </recommendedName>
</protein>
<evidence type="ECO:0008006" key="3">
    <source>
        <dbReference type="Google" id="ProtNLM"/>
    </source>
</evidence>
<evidence type="ECO:0000313" key="1">
    <source>
        <dbReference type="EMBL" id="MCL1144339.1"/>
    </source>
</evidence>
<accession>A0A9X1ZL58</accession>
<evidence type="ECO:0000313" key="2">
    <source>
        <dbReference type="Proteomes" id="UP001139333"/>
    </source>
</evidence>
<proteinExistence type="predicted"/>
<dbReference type="EMBL" id="JAKIKP010000019">
    <property type="protein sequence ID" value="MCL1144339.1"/>
    <property type="molecule type" value="Genomic_DNA"/>
</dbReference>
<dbReference type="RefSeq" id="WP_248997006.1">
    <property type="nucleotide sequence ID" value="NZ_JAKIKP010000019.1"/>
</dbReference>
<reference evidence="1" key="1">
    <citation type="submission" date="2022-01" db="EMBL/GenBank/DDBJ databases">
        <title>Whole genome-based taxonomy of the Shewanellaceae.</title>
        <authorList>
            <person name="Martin-Rodriguez A.J."/>
        </authorList>
    </citation>
    <scope>NUCLEOTIDE SEQUENCE</scope>
    <source>
        <strain evidence="1">DSM 16422</strain>
    </source>
</reference>
<dbReference type="Gene3D" id="3.90.850.10">
    <property type="entry name" value="Fumarylacetoacetase-like, C-terminal domain"/>
    <property type="match status" value="1"/>
</dbReference>
<organism evidence="1 2">
    <name type="scientific">Shewanella gaetbuli</name>
    <dbReference type="NCBI Taxonomy" id="220752"/>
    <lineage>
        <taxon>Bacteria</taxon>
        <taxon>Pseudomonadati</taxon>
        <taxon>Pseudomonadota</taxon>
        <taxon>Gammaproteobacteria</taxon>
        <taxon>Alteromonadales</taxon>
        <taxon>Shewanellaceae</taxon>
        <taxon>Shewanella</taxon>
    </lineage>
</organism>
<dbReference type="PANTHER" id="PTHR30143">
    <property type="entry name" value="ACID HYDRATASE"/>
    <property type="match status" value="1"/>
</dbReference>
<dbReference type="GO" id="GO:0005737">
    <property type="term" value="C:cytoplasm"/>
    <property type="evidence" value="ECO:0007669"/>
    <property type="project" value="TreeGrafter"/>
</dbReference>
<dbReference type="GO" id="GO:0008684">
    <property type="term" value="F:2-oxopent-4-enoate hydratase activity"/>
    <property type="evidence" value="ECO:0007669"/>
    <property type="project" value="TreeGrafter"/>
</dbReference>